<sequence length="57" mass="6854">MRPSIVLLNVYRLVDIFTWPLGTYSRQNFFDHERSNHFLCDRIDGLHLHCPCRLVHT</sequence>
<proteinExistence type="predicted"/>
<dbReference type="AlphaFoldDB" id="A0A0A9FHM8"/>
<accession>A0A0A9FHM8</accession>
<organism evidence="1">
    <name type="scientific">Arundo donax</name>
    <name type="common">Giant reed</name>
    <name type="synonym">Donax arundinaceus</name>
    <dbReference type="NCBI Taxonomy" id="35708"/>
    <lineage>
        <taxon>Eukaryota</taxon>
        <taxon>Viridiplantae</taxon>
        <taxon>Streptophyta</taxon>
        <taxon>Embryophyta</taxon>
        <taxon>Tracheophyta</taxon>
        <taxon>Spermatophyta</taxon>
        <taxon>Magnoliopsida</taxon>
        <taxon>Liliopsida</taxon>
        <taxon>Poales</taxon>
        <taxon>Poaceae</taxon>
        <taxon>PACMAD clade</taxon>
        <taxon>Arundinoideae</taxon>
        <taxon>Arundineae</taxon>
        <taxon>Arundo</taxon>
    </lineage>
</organism>
<dbReference type="EMBL" id="GBRH01187162">
    <property type="protein sequence ID" value="JAE10734.1"/>
    <property type="molecule type" value="Transcribed_RNA"/>
</dbReference>
<reference evidence="1" key="2">
    <citation type="journal article" date="2015" name="Data Brief">
        <title>Shoot transcriptome of the giant reed, Arundo donax.</title>
        <authorList>
            <person name="Barrero R.A."/>
            <person name="Guerrero F.D."/>
            <person name="Moolhuijzen P."/>
            <person name="Goolsby J.A."/>
            <person name="Tidwell J."/>
            <person name="Bellgard S.E."/>
            <person name="Bellgard M.I."/>
        </authorList>
    </citation>
    <scope>NUCLEOTIDE SEQUENCE</scope>
    <source>
        <tissue evidence="1">Shoot tissue taken approximately 20 cm above the soil surface</tissue>
    </source>
</reference>
<evidence type="ECO:0000313" key="1">
    <source>
        <dbReference type="EMBL" id="JAE10734.1"/>
    </source>
</evidence>
<protein>
    <submittedName>
        <fullName evidence="1">Uncharacterized protein</fullName>
    </submittedName>
</protein>
<name>A0A0A9FHM8_ARUDO</name>
<reference evidence="1" key="1">
    <citation type="submission" date="2014-09" db="EMBL/GenBank/DDBJ databases">
        <authorList>
            <person name="Magalhaes I.L.F."/>
            <person name="Oliveira U."/>
            <person name="Santos F.R."/>
            <person name="Vidigal T.H.D.A."/>
            <person name="Brescovit A.D."/>
            <person name="Santos A.J."/>
        </authorList>
    </citation>
    <scope>NUCLEOTIDE SEQUENCE</scope>
    <source>
        <tissue evidence="1">Shoot tissue taken approximately 20 cm above the soil surface</tissue>
    </source>
</reference>